<keyword evidence="3" id="KW-1185">Reference proteome</keyword>
<sequence>MTVELGRFGVWHQWHKWSPELAYELEQLGYGTMWLGGSPTADLAAAEQLLKATRSVVIGTSIVNMWTANPVELAASYHRLADAYPNRFMLGVGIGHPEQSAVYSSPYDKITEYLDRLDEHKVPVEGRMLAALGPKVLKVAAERTAGAIPYLTTPEHTREARELIGPDVLLAPEHKVVLEIDDDIARSIGRPYVEKPYLGLTNYRKNLRRIGYAQHDIDNGGSDRLIDDLVLHGTAVDISDGLTAHLEAGADHVVIQQLGHTDLELLPGYEALATVLF</sequence>
<organism evidence="2 3">
    <name type="scientific">Kribbella deserti</name>
    <dbReference type="NCBI Taxonomy" id="1926257"/>
    <lineage>
        <taxon>Bacteria</taxon>
        <taxon>Bacillati</taxon>
        <taxon>Actinomycetota</taxon>
        <taxon>Actinomycetes</taxon>
        <taxon>Propionibacteriales</taxon>
        <taxon>Kribbellaceae</taxon>
        <taxon>Kribbella</taxon>
    </lineage>
</organism>
<accession>A0ABV6QRJ0</accession>
<feature type="domain" description="Luciferase-like" evidence="1">
    <location>
        <begin position="20"/>
        <end position="109"/>
    </location>
</feature>
<dbReference type="PANTHER" id="PTHR30137:SF18">
    <property type="entry name" value="CONSERVED PROTEIN"/>
    <property type="match status" value="1"/>
</dbReference>
<dbReference type="PANTHER" id="PTHR30137">
    <property type="entry name" value="LUCIFERASE-LIKE MONOOXYGENASE"/>
    <property type="match status" value="1"/>
</dbReference>
<dbReference type="NCBIfam" id="TIGR03620">
    <property type="entry name" value="F420_MSMEG_4141"/>
    <property type="match status" value="1"/>
</dbReference>
<dbReference type="RefSeq" id="WP_380051711.1">
    <property type="nucleotide sequence ID" value="NZ_JBHLTC010000031.1"/>
</dbReference>
<dbReference type="InterPro" id="IPR019922">
    <property type="entry name" value="Lucif-like_OxRdatse_MSMEG_4141"/>
</dbReference>
<name>A0ABV6QRJ0_9ACTN</name>
<keyword evidence="2" id="KW-0560">Oxidoreductase</keyword>
<gene>
    <name evidence="2" type="ORF">ACFFGN_24485</name>
</gene>
<evidence type="ECO:0000259" key="1">
    <source>
        <dbReference type="Pfam" id="PF00296"/>
    </source>
</evidence>
<dbReference type="Proteomes" id="UP001589890">
    <property type="component" value="Unassembled WGS sequence"/>
</dbReference>
<evidence type="ECO:0000313" key="2">
    <source>
        <dbReference type="EMBL" id="MFC0627255.1"/>
    </source>
</evidence>
<evidence type="ECO:0000313" key="3">
    <source>
        <dbReference type="Proteomes" id="UP001589890"/>
    </source>
</evidence>
<dbReference type="Pfam" id="PF00296">
    <property type="entry name" value="Bac_luciferase"/>
    <property type="match status" value="1"/>
</dbReference>
<dbReference type="InterPro" id="IPR050766">
    <property type="entry name" value="Bact_Lucif_Oxidored"/>
</dbReference>
<comment type="caution">
    <text evidence="2">The sequence shown here is derived from an EMBL/GenBank/DDBJ whole genome shotgun (WGS) entry which is preliminary data.</text>
</comment>
<dbReference type="InterPro" id="IPR011251">
    <property type="entry name" value="Luciferase-like_dom"/>
</dbReference>
<dbReference type="GO" id="GO:0016491">
    <property type="term" value="F:oxidoreductase activity"/>
    <property type="evidence" value="ECO:0007669"/>
    <property type="project" value="UniProtKB-KW"/>
</dbReference>
<dbReference type="EC" id="1.-.-.-" evidence="2"/>
<reference evidence="2 3" key="1">
    <citation type="submission" date="2024-09" db="EMBL/GenBank/DDBJ databases">
        <authorList>
            <person name="Sun Q."/>
            <person name="Mori K."/>
        </authorList>
    </citation>
    <scope>NUCLEOTIDE SEQUENCE [LARGE SCALE GENOMIC DNA]</scope>
    <source>
        <strain evidence="2 3">CGMCC 1.15906</strain>
    </source>
</reference>
<dbReference type="EMBL" id="JBHLTC010000031">
    <property type="protein sequence ID" value="MFC0627255.1"/>
    <property type="molecule type" value="Genomic_DNA"/>
</dbReference>
<proteinExistence type="predicted"/>
<protein>
    <submittedName>
        <fullName evidence="2">LLM class F420-dependent oxidoreductase</fullName>
        <ecNumber evidence="2">1.-.-.-</ecNumber>
    </submittedName>
</protein>
<dbReference type="InterPro" id="IPR036661">
    <property type="entry name" value="Luciferase-like_sf"/>
</dbReference>
<dbReference type="SUPFAM" id="SSF51679">
    <property type="entry name" value="Bacterial luciferase-like"/>
    <property type="match status" value="1"/>
</dbReference>
<dbReference type="Gene3D" id="3.20.20.30">
    <property type="entry name" value="Luciferase-like domain"/>
    <property type="match status" value="2"/>
</dbReference>